<protein>
    <submittedName>
        <fullName evidence="1">Uncharacterized protein</fullName>
    </submittedName>
</protein>
<evidence type="ECO:0000313" key="2">
    <source>
        <dbReference type="Proteomes" id="UP000807504"/>
    </source>
</evidence>
<dbReference type="EMBL" id="JABXBU010000030">
    <property type="protein sequence ID" value="KAF8785834.1"/>
    <property type="molecule type" value="Genomic_DNA"/>
</dbReference>
<accession>A0A8T0F3S8</accession>
<proteinExistence type="predicted"/>
<dbReference type="AlphaFoldDB" id="A0A8T0F3S8"/>
<name>A0A8T0F3S8_ARGBR</name>
<keyword evidence="2" id="KW-1185">Reference proteome</keyword>
<sequence>MLLDLPMLVVPPPLSPIPEPSAKTNQVLKPAHTQEYKHQMTMMVLCIDEKGFTLTDGHVSHSSDKLHPKRLRKALAQTHGTHLFFADLKTKRYYKKFFGRLKLKHQTFILNSRKKIEKCLYCKKKCHRWLAVVRGIENFFRIKMDPIPH</sequence>
<gene>
    <name evidence="1" type="ORF">HNY73_011336</name>
</gene>
<reference evidence="1" key="2">
    <citation type="submission" date="2020-06" db="EMBL/GenBank/DDBJ databases">
        <authorList>
            <person name="Sheffer M."/>
        </authorList>
    </citation>
    <scope>NUCLEOTIDE SEQUENCE</scope>
</reference>
<reference evidence="1" key="1">
    <citation type="journal article" date="2020" name="bioRxiv">
        <title>Chromosome-level reference genome of the European wasp spider Argiope bruennichi: a resource for studies on range expansion and evolutionary adaptation.</title>
        <authorList>
            <person name="Sheffer M.M."/>
            <person name="Hoppe A."/>
            <person name="Krehenwinkel H."/>
            <person name="Uhl G."/>
            <person name="Kuss A.W."/>
            <person name="Jensen L."/>
            <person name="Jensen C."/>
            <person name="Gillespie R.G."/>
            <person name="Hoff K.J."/>
            <person name="Prost S."/>
        </authorList>
    </citation>
    <scope>NUCLEOTIDE SEQUENCE</scope>
</reference>
<evidence type="ECO:0000313" key="1">
    <source>
        <dbReference type="EMBL" id="KAF8785834.1"/>
    </source>
</evidence>
<organism evidence="1 2">
    <name type="scientific">Argiope bruennichi</name>
    <name type="common">Wasp spider</name>
    <name type="synonym">Aranea bruennichi</name>
    <dbReference type="NCBI Taxonomy" id="94029"/>
    <lineage>
        <taxon>Eukaryota</taxon>
        <taxon>Metazoa</taxon>
        <taxon>Ecdysozoa</taxon>
        <taxon>Arthropoda</taxon>
        <taxon>Chelicerata</taxon>
        <taxon>Arachnida</taxon>
        <taxon>Araneae</taxon>
        <taxon>Araneomorphae</taxon>
        <taxon>Entelegynae</taxon>
        <taxon>Araneoidea</taxon>
        <taxon>Araneidae</taxon>
        <taxon>Argiope</taxon>
    </lineage>
</organism>
<dbReference type="Proteomes" id="UP000807504">
    <property type="component" value="Unassembled WGS sequence"/>
</dbReference>
<comment type="caution">
    <text evidence="1">The sequence shown here is derived from an EMBL/GenBank/DDBJ whole genome shotgun (WGS) entry which is preliminary data.</text>
</comment>